<protein>
    <recommendedName>
        <fullName evidence="5">Methyltransferase type 11</fullName>
    </recommendedName>
</protein>
<keyword evidence="2" id="KW-0732">Signal</keyword>
<evidence type="ECO:0000313" key="3">
    <source>
        <dbReference type="EMBL" id="SFS90228.1"/>
    </source>
</evidence>
<sequence>MSTRPLLVPALCAVAALVAACDVETSRSVRLERASDDGAGKGVLKVVDALQCPQTQGSLTRKGSASAGGTVCSYVGPRGTEVSLHLVALDGGSPAEALKAFEQRLSGDLPQAVVGLEQAASEAERDAARAEARADAAATRADAAAEASASAGDRASVRAPGVAVDANGDDATVRLPGLHIETRGDQASVRIGGFHIDADDGSGSVDIQGGEDGDNVSIRARNDSAEIRASAAGDATRASWILTDNRPSAEGWRLVGYEARGPVGGPLVVATVRSRDRDRGRAFEDAKDLVTLNVGE</sequence>
<keyword evidence="1" id="KW-0175">Coiled coil</keyword>
<evidence type="ECO:0000313" key="4">
    <source>
        <dbReference type="Proteomes" id="UP000198788"/>
    </source>
</evidence>
<evidence type="ECO:0000256" key="1">
    <source>
        <dbReference type="SAM" id="Coils"/>
    </source>
</evidence>
<dbReference type="EMBL" id="FOZV01000012">
    <property type="protein sequence ID" value="SFS90228.1"/>
    <property type="molecule type" value="Genomic_DNA"/>
</dbReference>
<reference evidence="4" key="1">
    <citation type="submission" date="2016-10" db="EMBL/GenBank/DDBJ databases">
        <authorList>
            <person name="Varghese N."/>
            <person name="Submissions S."/>
        </authorList>
    </citation>
    <scope>NUCLEOTIDE SEQUENCE [LARGE SCALE GENOMIC DNA]</scope>
    <source>
        <strain evidence="4">CGMCC 1.10683</strain>
    </source>
</reference>
<dbReference type="STRING" id="871741.SAMN05192570_0163"/>
<organism evidence="3 4">
    <name type="scientific">Brevundimonas viscosa</name>
    <dbReference type="NCBI Taxonomy" id="871741"/>
    <lineage>
        <taxon>Bacteria</taxon>
        <taxon>Pseudomonadati</taxon>
        <taxon>Pseudomonadota</taxon>
        <taxon>Alphaproteobacteria</taxon>
        <taxon>Caulobacterales</taxon>
        <taxon>Caulobacteraceae</taxon>
        <taxon>Brevundimonas</taxon>
    </lineage>
</organism>
<dbReference type="AlphaFoldDB" id="A0A1I6TM67"/>
<evidence type="ECO:0000256" key="2">
    <source>
        <dbReference type="SAM" id="SignalP"/>
    </source>
</evidence>
<dbReference type="Proteomes" id="UP000198788">
    <property type="component" value="Unassembled WGS sequence"/>
</dbReference>
<gene>
    <name evidence="3" type="ORF">SAMN05192570_0163</name>
</gene>
<dbReference type="RefSeq" id="WP_092313584.1">
    <property type="nucleotide sequence ID" value="NZ_FOZV01000012.1"/>
</dbReference>
<accession>A0A1I6TM67</accession>
<keyword evidence="4" id="KW-1185">Reference proteome</keyword>
<proteinExistence type="predicted"/>
<feature type="chain" id="PRO_5011728479" description="Methyltransferase type 11" evidence="2">
    <location>
        <begin position="21"/>
        <end position="296"/>
    </location>
</feature>
<dbReference type="OrthoDB" id="7184736at2"/>
<name>A0A1I6TM67_9CAUL</name>
<evidence type="ECO:0008006" key="5">
    <source>
        <dbReference type="Google" id="ProtNLM"/>
    </source>
</evidence>
<feature type="coiled-coil region" evidence="1">
    <location>
        <begin position="113"/>
        <end position="140"/>
    </location>
</feature>
<dbReference type="PROSITE" id="PS51257">
    <property type="entry name" value="PROKAR_LIPOPROTEIN"/>
    <property type="match status" value="1"/>
</dbReference>
<feature type="signal peptide" evidence="2">
    <location>
        <begin position="1"/>
        <end position="20"/>
    </location>
</feature>